<evidence type="ECO:0000256" key="2">
    <source>
        <dbReference type="ARBA" id="ARBA00022630"/>
    </source>
</evidence>
<proteinExistence type="predicted"/>
<dbReference type="Pfam" id="PF07992">
    <property type="entry name" value="Pyr_redox_2"/>
    <property type="match status" value="1"/>
</dbReference>
<dbReference type="Proteomes" id="UP001269402">
    <property type="component" value="Unassembled WGS sequence"/>
</dbReference>
<dbReference type="InterPro" id="IPR050097">
    <property type="entry name" value="Ferredoxin-NADP_redctase_2"/>
</dbReference>
<name>A0AAW8P8Z0_9HYPH</name>
<dbReference type="PANTHER" id="PTHR48105">
    <property type="entry name" value="THIOREDOXIN REDUCTASE 1-RELATED-RELATED"/>
    <property type="match status" value="1"/>
</dbReference>
<dbReference type="InterPro" id="IPR036188">
    <property type="entry name" value="FAD/NAD-bd_sf"/>
</dbReference>
<feature type="domain" description="FAD/NAD(P)-binding" evidence="4">
    <location>
        <begin position="11"/>
        <end position="290"/>
    </location>
</feature>
<accession>A0AAW8P8Z0</accession>
<dbReference type="GO" id="GO:0016491">
    <property type="term" value="F:oxidoreductase activity"/>
    <property type="evidence" value="ECO:0007669"/>
    <property type="project" value="UniProtKB-KW"/>
</dbReference>
<evidence type="ECO:0000259" key="4">
    <source>
        <dbReference type="Pfam" id="PF07992"/>
    </source>
</evidence>
<keyword evidence="6" id="KW-1185">Reference proteome</keyword>
<dbReference type="SUPFAM" id="SSF51905">
    <property type="entry name" value="FAD/NAD(P)-binding domain"/>
    <property type="match status" value="1"/>
</dbReference>
<organism evidence="5 6">
    <name type="scientific">Rhizobium redzepovicii</name>
    <dbReference type="NCBI Taxonomy" id="2867518"/>
    <lineage>
        <taxon>Bacteria</taxon>
        <taxon>Pseudomonadati</taxon>
        <taxon>Pseudomonadota</taxon>
        <taxon>Alphaproteobacteria</taxon>
        <taxon>Hyphomicrobiales</taxon>
        <taxon>Rhizobiaceae</taxon>
        <taxon>Rhizobium/Agrobacterium group</taxon>
        <taxon>Rhizobium</taxon>
    </lineage>
</organism>
<keyword evidence="2" id="KW-0285">Flavoprotein</keyword>
<reference evidence="6" key="1">
    <citation type="submission" date="2023-07" db="EMBL/GenBank/DDBJ databases">
        <title>Genomic characterization of faba bean (Vicia faba) microsymbionts in Mexican soils.</title>
        <authorList>
            <person name="Rivera Orduna F.N."/>
            <person name="Guevara-Luna J."/>
            <person name="Yan J."/>
            <person name="Arroyo-Herrera I."/>
            <person name="Li Y."/>
            <person name="Vasquez-Murrieta M.S."/>
            <person name="Wang E.T."/>
        </authorList>
    </citation>
    <scope>NUCLEOTIDE SEQUENCE [LARGE SCALE GENOMIC DNA]</scope>
    <source>
        <strain evidence="6">CH6</strain>
    </source>
</reference>
<dbReference type="AlphaFoldDB" id="A0AAW8P8Z0"/>
<dbReference type="RefSeq" id="WP_310804620.1">
    <property type="nucleotide sequence ID" value="NZ_JAVLSG010000002.1"/>
</dbReference>
<protein>
    <recommendedName>
        <fullName evidence="1">Thioredoxin reductase</fullName>
    </recommendedName>
</protein>
<dbReference type="Gene3D" id="3.50.50.60">
    <property type="entry name" value="FAD/NAD(P)-binding domain"/>
    <property type="match status" value="2"/>
</dbReference>
<keyword evidence="3" id="KW-0560">Oxidoreductase</keyword>
<dbReference type="PRINTS" id="PR00368">
    <property type="entry name" value="FADPNR"/>
</dbReference>
<gene>
    <name evidence="5" type="ORF">RJJ37_25105</name>
</gene>
<dbReference type="PRINTS" id="PR00469">
    <property type="entry name" value="PNDRDTASEII"/>
</dbReference>
<dbReference type="EMBL" id="JAVLSH010000012">
    <property type="protein sequence ID" value="MDR9762861.1"/>
    <property type="molecule type" value="Genomic_DNA"/>
</dbReference>
<sequence length="309" mass="32791">MTDDGMDLTIKDCVIVGGGPAGLTAAIYLARFHLSVTVLDDGTSRAASIPISHNHAGFPGGISGAELLGRMRAQATMYGAEILDKRATALRRAEKNFVTSFSDGAVRARTVLMATGVVNRMPSMPKDEHDEALKRGLIRYCPVCDGFEVTDQRVAIIGHGSKAYMEALFLRSYSRNITLLSPSADHHLKRGEGARLRELGILVKCGPFEIDVEQDAIIIRTGGGTLQFDSIYPALGSDVRSEFASGVGAAVSEEGCICVDSHQRTSVPGLYAAGDVVIGLDQISHAMGQAGVAATTIRNDLCDLSALVR</sequence>
<evidence type="ECO:0000313" key="6">
    <source>
        <dbReference type="Proteomes" id="UP001269402"/>
    </source>
</evidence>
<evidence type="ECO:0000256" key="3">
    <source>
        <dbReference type="ARBA" id="ARBA00023002"/>
    </source>
</evidence>
<evidence type="ECO:0000256" key="1">
    <source>
        <dbReference type="ARBA" id="ARBA00018719"/>
    </source>
</evidence>
<dbReference type="InterPro" id="IPR023753">
    <property type="entry name" value="FAD/NAD-binding_dom"/>
</dbReference>
<comment type="caution">
    <text evidence="5">The sequence shown here is derived from an EMBL/GenBank/DDBJ whole genome shotgun (WGS) entry which is preliminary data.</text>
</comment>
<evidence type="ECO:0000313" key="5">
    <source>
        <dbReference type="EMBL" id="MDR9762861.1"/>
    </source>
</evidence>